<keyword evidence="2" id="KW-1185">Reference proteome</keyword>
<accession>A0ABP3YCT6</accession>
<gene>
    <name evidence="1" type="ORF">GCM10009119_10170</name>
</gene>
<evidence type="ECO:0000313" key="1">
    <source>
        <dbReference type="EMBL" id="GAA0878049.1"/>
    </source>
</evidence>
<dbReference type="SUPFAM" id="SSF56300">
    <property type="entry name" value="Metallo-dependent phosphatases"/>
    <property type="match status" value="1"/>
</dbReference>
<dbReference type="InterPro" id="IPR029052">
    <property type="entry name" value="Metallo-depent_PP-like"/>
</dbReference>
<dbReference type="PANTHER" id="PTHR39323:SF1">
    <property type="entry name" value="BLR1149 PROTEIN"/>
    <property type="match status" value="1"/>
</dbReference>
<organism evidence="1 2">
    <name type="scientific">Algoriphagus jejuensis</name>
    <dbReference type="NCBI Taxonomy" id="419934"/>
    <lineage>
        <taxon>Bacteria</taxon>
        <taxon>Pseudomonadati</taxon>
        <taxon>Bacteroidota</taxon>
        <taxon>Cytophagia</taxon>
        <taxon>Cytophagales</taxon>
        <taxon>Cyclobacteriaceae</taxon>
        <taxon>Algoriphagus</taxon>
    </lineage>
</organism>
<dbReference type="Proteomes" id="UP001500469">
    <property type="component" value="Unassembled WGS sequence"/>
</dbReference>
<evidence type="ECO:0000313" key="2">
    <source>
        <dbReference type="Proteomes" id="UP001500469"/>
    </source>
</evidence>
<comment type="caution">
    <text evidence="1">The sequence shown here is derived from an EMBL/GenBank/DDBJ whole genome shotgun (WGS) entry which is preliminary data.</text>
</comment>
<evidence type="ECO:0008006" key="3">
    <source>
        <dbReference type="Google" id="ProtNLM"/>
    </source>
</evidence>
<name>A0ABP3YCT6_9BACT</name>
<sequence length="160" mass="18119">MLHQEFRPTHTYFLGDLFHSDWNEQWEFLNDFLAQLKGTEFHLIKGNHDVLGPEFYRQSILTIHDQPLILSELVLSHEPLKSVPPGMLNLCGHIHPGVRLAGKAKQSVMLPCFFQTPSHLILPAFGNFTGLAQVRRNERDSVWAIANEKIIPVLSGTSIG</sequence>
<reference evidence="2" key="1">
    <citation type="journal article" date="2019" name="Int. J. Syst. Evol. Microbiol.">
        <title>The Global Catalogue of Microorganisms (GCM) 10K type strain sequencing project: providing services to taxonomists for standard genome sequencing and annotation.</title>
        <authorList>
            <consortium name="The Broad Institute Genomics Platform"/>
            <consortium name="The Broad Institute Genome Sequencing Center for Infectious Disease"/>
            <person name="Wu L."/>
            <person name="Ma J."/>
        </authorList>
    </citation>
    <scope>NUCLEOTIDE SEQUENCE [LARGE SCALE GENOMIC DNA]</scope>
    <source>
        <strain evidence="2">JCM 16112</strain>
    </source>
</reference>
<dbReference type="Gene3D" id="3.60.21.10">
    <property type="match status" value="1"/>
</dbReference>
<dbReference type="PANTHER" id="PTHR39323">
    <property type="entry name" value="BLR1149 PROTEIN"/>
    <property type="match status" value="1"/>
</dbReference>
<protein>
    <recommendedName>
        <fullName evidence="3">Calcineurin-like phosphoesterase family protein</fullName>
    </recommendedName>
</protein>
<proteinExistence type="predicted"/>
<dbReference type="EMBL" id="BAAAFI010000003">
    <property type="protein sequence ID" value="GAA0878049.1"/>
    <property type="molecule type" value="Genomic_DNA"/>
</dbReference>